<reference evidence="3 4" key="1">
    <citation type="submission" date="2019-02" db="EMBL/GenBank/DDBJ databases">
        <title>Genome sequencing of the rare red list fungi Hericium alpestre (H. flagellum).</title>
        <authorList>
            <person name="Buettner E."/>
            <person name="Kellner H."/>
        </authorList>
    </citation>
    <scope>NUCLEOTIDE SEQUENCE [LARGE SCALE GENOMIC DNA]</scope>
    <source>
        <strain evidence="3 4">DSM 108284</strain>
    </source>
</reference>
<keyword evidence="4" id="KW-1185">Reference proteome</keyword>
<evidence type="ECO:0000259" key="2">
    <source>
        <dbReference type="PROSITE" id="PS50878"/>
    </source>
</evidence>
<dbReference type="AlphaFoldDB" id="A0A4Z0A355"/>
<dbReference type="Proteomes" id="UP000298061">
    <property type="component" value="Unassembled WGS sequence"/>
</dbReference>
<evidence type="ECO:0000256" key="1">
    <source>
        <dbReference type="SAM" id="MobiDB-lite"/>
    </source>
</evidence>
<gene>
    <name evidence="3" type="ORF">EWM64_g2557</name>
</gene>
<feature type="compositionally biased region" description="Low complexity" evidence="1">
    <location>
        <begin position="1250"/>
        <end position="1264"/>
    </location>
</feature>
<evidence type="ECO:0000313" key="4">
    <source>
        <dbReference type="Proteomes" id="UP000298061"/>
    </source>
</evidence>
<dbReference type="Gene3D" id="3.60.10.10">
    <property type="entry name" value="Endonuclease/exonuclease/phosphatase"/>
    <property type="match status" value="1"/>
</dbReference>
<dbReference type="CDD" id="cd01650">
    <property type="entry name" value="RT_nLTR_like"/>
    <property type="match status" value="1"/>
</dbReference>
<dbReference type="OrthoDB" id="3268049at2759"/>
<feature type="region of interest" description="Disordered" evidence="1">
    <location>
        <begin position="1235"/>
        <end position="1264"/>
    </location>
</feature>
<dbReference type="SUPFAM" id="SSF56672">
    <property type="entry name" value="DNA/RNA polymerases"/>
    <property type="match status" value="1"/>
</dbReference>
<protein>
    <recommendedName>
        <fullName evidence="2">Reverse transcriptase domain-containing protein</fullName>
    </recommendedName>
</protein>
<dbReference type="EMBL" id="SFCI01000210">
    <property type="protein sequence ID" value="TFY81456.1"/>
    <property type="molecule type" value="Genomic_DNA"/>
</dbReference>
<dbReference type="InterPro" id="IPR000477">
    <property type="entry name" value="RT_dom"/>
</dbReference>
<accession>A0A4Z0A355</accession>
<sequence length="1264" mass="143996">MHKKDGFQGMTIVVKDTLSSYEVKRESQLYIYVKINGLPGINHPIHVVAIYLPSGGNFRRERRKRIRKLLDLNREILHDAPGAPIVFLGDWNLDTEELTPELHSELSGLHIHRAMGSALSRFPLNTSARALDHLVVSQGMVRYLRRPRVHRNYGISDHRPVIAPFRTVIQNEPPPVRQWRVDTDAIKRSGRDLVWSNRWELLDPDVVTDPEGLTAFTDAFINTMDSVSRRLGIKKLKVSAKPRMPRKLVSLMKRRNEAADKLTKAVLRGDNPSQAVRDRLVLTQRAYRQGRHAWAIRQNGKEISDTCRDLRGNDYKKVWARIQTKVGHDIGGSALPPIRDKDGALQVTTDGILEAIADHYDRLANSDPGPSQDAEHWANMDLGEDKEELEALNEDISWPEILLSIRRMNRNTAVNARDQIHINVMKELLNEECRAEVHRQYPNKRPLDNVRYALGEEELPKAPITPLGKSFFAILKLTWEQGQAPDMWNEVYICNLYKSGNPELMVNYRGISLISVGFKILLGILADRMYAAMKKLDYLVPEQAGFRRHEEAVAQYIAIAEIVRRRHLVNKSTYGIFIDFKKAFDKVHHEGLYRVLDHMGIRGRTLALIKSMYRNSRMSIVAGGRTTRFFGMKRGNRQGCPLSPLLFIIFVNYLLRDSTAGGVTVPGVDQRCQGGLYADDVVALEETSEKAQEFCKRIYDWGQKWGMELGLPKCGVMLFSTSDEEHQHHNAQTYSCADGDLPIVQMYKYLGIEMEPTLPNDRNADGNEASFVKRQAAKGDKVLNTLRPLLRDPTWPLPVKASIIRTLLMPIMTYGSEWVGYKKLNAAPIQRVVNKALKLAMGNSTKSNAHETLTLSYELGLPLIEEEQNALRARLSAKLQFTPKFSTWIKTLHANPYRALRKTWVTTNERWEKQTLKGKAKHSGQTLRLWVNKGHTYETHTRCNDYRNAALDNVRDARTGVDLLGFETTDPPANVIRHLWGYAPVAYDETDERAVRNMATIDYQSKSPQEWEFITDIRACVLERIMETNRTEAFRFYDALSLGATRGYLRASLTQPDLAPGVIWLVRIRTRAFPRVLDRWQKITRSGKQPPFQRNHCPLCGDRVEHGWEWEHLLVSCDNIFVETKRRAHLAPIIALLTHELQTCEGVDHTDFENIFDDRTTGVPLLRAIAIYMIGGVVNEFFDASYHIGFGQTDELPHGLPSYGYTFVAKFLQEVVPAYVEKLFPEGDPHYGNRGDYETLYTPGSGSAHSPLSLWSQSPSSPLA</sequence>
<comment type="caution">
    <text evidence="3">The sequence shown here is derived from an EMBL/GenBank/DDBJ whole genome shotgun (WGS) entry which is preliminary data.</text>
</comment>
<feature type="domain" description="Reverse transcriptase" evidence="2">
    <location>
        <begin position="477"/>
        <end position="754"/>
    </location>
</feature>
<dbReference type="PANTHER" id="PTHR47027">
    <property type="entry name" value="REVERSE TRANSCRIPTASE DOMAIN-CONTAINING PROTEIN"/>
    <property type="match status" value="1"/>
</dbReference>
<dbReference type="PANTHER" id="PTHR47027:SF20">
    <property type="entry name" value="REVERSE TRANSCRIPTASE-LIKE PROTEIN WITH RNA-DIRECTED DNA POLYMERASE DOMAIN"/>
    <property type="match status" value="1"/>
</dbReference>
<dbReference type="InterPro" id="IPR043502">
    <property type="entry name" value="DNA/RNA_pol_sf"/>
</dbReference>
<proteinExistence type="predicted"/>
<dbReference type="InterPro" id="IPR036691">
    <property type="entry name" value="Endo/exonu/phosph_ase_sf"/>
</dbReference>
<dbReference type="Pfam" id="PF00078">
    <property type="entry name" value="RVT_1"/>
    <property type="match status" value="1"/>
</dbReference>
<dbReference type="PROSITE" id="PS50878">
    <property type="entry name" value="RT_POL"/>
    <property type="match status" value="1"/>
</dbReference>
<dbReference type="STRING" id="135208.A0A4Z0A355"/>
<name>A0A4Z0A355_9AGAM</name>
<evidence type="ECO:0000313" key="3">
    <source>
        <dbReference type="EMBL" id="TFY81456.1"/>
    </source>
</evidence>
<dbReference type="SUPFAM" id="SSF56219">
    <property type="entry name" value="DNase I-like"/>
    <property type="match status" value="1"/>
</dbReference>
<organism evidence="3 4">
    <name type="scientific">Hericium alpestre</name>
    <dbReference type="NCBI Taxonomy" id="135208"/>
    <lineage>
        <taxon>Eukaryota</taxon>
        <taxon>Fungi</taxon>
        <taxon>Dikarya</taxon>
        <taxon>Basidiomycota</taxon>
        <taxon>Agaricomycotina</taxon>
        <taxon>Agaricomycetes</taxon>
        <taxon>Russulales</taxon>
        <taxon>Hericiaceae</taxon>
        <taxon>Hericium</taxon>
    </lineage>
</organism>